<accession>A0A5B7F1L7</accession>
<evidence type="ECO:0000313" key="2">
    <source>
        <dbReference type="EMBL" id="MPC39148.1"/>
    </source>
</evidence>
<proteinExistence type="predicted"/>
<dbReference type="Proteomes" id="UP000324222">
    <property type="component" value="Unassembled WGS sequence"/>
</dbReference>
<comment type="caution">
    <text evidence="2">The sequence shown here is derived from an EMBL/GenBank/DDBJ whole genome shotgun (WGS) entry which is preliminary data.</text>
</comment>
<dbReference type="EMBL" id="VSRR010004277">
    <property type="protein sequence ID" value="MPC39148.1"/>
    <property type="molecule type" value="Genomic_DNA"/>
</dbReference>
<evidence type="ECO:0000313" key="3">
    <source>
        <dbReference type="Proteomes" id="UP000324222"/>
    </source>
</evidence>
<organism evidence="2 3">
    <name type="scientific">Portunus trituberculatus</name>
    <name type="common">Swimming crab</name>
    <name type="synonym">Neptunus trituberculatus</name>
    <dbReference type="NCBI Taxonomy" id="210409"/>
    <lineage>
        <taxon>Eukaryota</taxon>
        <taxon>Metazoa</taxon>
        <taxon>Ecdysozoa</taxon>
        <taxon>Arthropoda</taxon>
        <taxon>Crustacea</taxon>
        <taxon>Multicrustacea</taxon>
        <taxon>Malacostraca</taxon>
        <taxon>Eumalacostraca</taxon>
        <taxon>Eucarida</taxon>
        <taxon>Decapoda</taxon>
        <taxon>Pleocyemata</taxon>
        <taxon>Brachyura</taxon>
        <taxon>Eubrachyura</taxon>
        <taxon>Portunoidea</taxon>
        <taxon>Portunidae</taxon>
        <taxon>Portuninae</taxon>
        <taxon>Portunus</taxon>
    </lineage>
</organism>
<keyword evidence="3" id="KW-1185">Reference proteome</keyword>
<dbReference type="AlphaFoldDB" id="A0A5B7F1L7"/>
<reference evidence="2 3" key="1">
    <citation type="submission" date="2019-05" db="EMBL/GenBank/DDBJ databases">
        <title>Another draft genome of Portunus trituberculatus and its Hox gene families provides insights of decapod evolution.</title>
        <authorList>
            <person name="Jeong J.-H."/>
            <person name="Song I."/>
            <person name="Kim S."/>
            <person name="Choi T."/>
            <person name="Kim D."/>
            <person name="Ryu S."/>
            <person name="Kim W."/>
        </authorList>
    </citation>
    <scope>NUCLEOTIDE SEQUENCE [LARGE SCALE GENOMIC DNA]</scope>
    <source>
        <tissue evidence="2">Muscle</tissue>
    </source>
</reference>
<gene>
    <name evidence="2" type="ORF">E2C01_032670</name>
</gene>
<sequence>MPWAVRDGTRIYVRKSARSHAHQLIHYATASPEISIEARGVTGKQLKAPTKATPRRTQALEPRDTRNA</sequence>
<protein>
    <submittedName>
        <fullName evidence="2">Uncharacterized protein</fullName>
    </submittedName>
</protein>
<evidence type="ECO:0000256" key="1">
    <source>
        <dbReference type="SAM" id="MobiDB-lite"/>
    </source>
</evidence>
<name>A0A5B7F1L7_PORTR</name>
<feature type="region of interest" description="Disordered" evidence="1">
    <location>
        <begin position="42"/>
        <end position="68"/>
    </location>
</feature>